<keyword evidence="6" id="KW-1185">Reference proteome</keyword>
<name>A0A9P4J144_9PEZI</name>
<comment type="caution">
    <text evidence="5">The sequence shown here is derived from an EMBL/GenBank/DDBJ whole genome shotgun (WGS) entry which is preliminary data.</text>
</comment>
<feature type="non-terminal residue" evidence="5">
    <location>
        <position position="504"/>
    </location>
</feature>
<proteinExistence type="inferred from homology"/>
<dbReference type="SUPFAM" id="SSF75005">
    <property type="entry name" value="Arabinanase/levansucrase/invertase"/>
    <property type="match status" value="1"/>
</dbReference>
<dbReference type="EMBL" id="ML996088">
    <property type="protein sequence ID" value="KAF2151532.1"/>
    <property type="molecule type" value="Genomic_DNA"/>
</dbReference>
<keyword evidence="3 4" id="KW-0326">Glycosidase</keyword>
<reference evidence="5" key="1">
    <citation type="journal article" date="2020" name="Stud. Mycol.">
        <title>101 Dothideomycetes genomes: a test case for predicting lifestyles and emergence of pathogens.</title>
        <authorList>
            <person name="Haridas S."/>
            <person name="Albert R."/>
            <person name="Binder M."/>
            <person name="Bloem J."/>
            <person name="Labutti K."/>
            <person name="Salamov A."/>
            <person name="Andreopoulos B."/>
            <person name="Baker S."/>
            <person name="Barry K."/>
            <person name="Bills G."/>
            <person name="Bluhm B."/>
            <person name="Cannon C."/>
            <person name="Castanera R."/>
            <person name="Culley D."/>
            <person name="Daum C."/>
            <person name="Ezra D."/>
            <person name="Gonzalez J."/>
            <person name="Henrissat B."/>
            <person name="Kuo A."/>
            <person name="Liang C."/>
            <person name="Lipzen A."/>
            <person name="Lutzoni F."/>
            <person name="Magnuson J."/>
            <person name="Mondo S."/>
            <person name="Nolan M."/>
            <person name="Ohm R."/>
            <person name="Pangilinan J."/>
            <person name="Park H.-J."/>
            <person name="Ramirez L."/>
            <person name="Alfaro M."/>
            <person name="Sun H."/>
            <person name="Tritt A."/>
            <person name="Yoshinaga Y."/>
            <person name="Zwiers L.-H."/>
            <person name="Turgeon B."/>
            <person name="Goodwin S."/>
            <person name="Spatafora J."/>
            <person name="Crous P."/>
            <person name="Grigoriev I."/>
        </authorList>
    </citation>
    <scope>NUCLEOTIDE SEQUENCE</scope>
    <source>
        <strain evidence="5">CBS 260.36</strain>
    </source>
</reference>
<feature type="non-terminal residue" evidence="5">
    <location>
        <position position="1"/>
    </location>
</feature>
<evidence type="ECO:0000256" key="2">
    <source>
        <dbReference type="ARBA" id="ARBA00022801"/>
    </source>
</evidence>
<evidence type="ECO:0000256" key="1">
    <source>
        <dbReference type="ARBA" id="ARBA00009865"/>
    </source>
</evidence>
<evidence type="ECO:0000313" key="6">
    <source>
        <dbReference type="Proteomes" id="UP000799439"/>
    </source>
</evidence>
<evidence type="ECO:0000256" key="3">
    <source>
        <dbReference type="ARBA" id="ARBA00023295"/>
    </source>
</evidence>
<organism evidence="5 6">
    <name type="scientific">Myriangium duriaei CBS 260.36</name>
    <dbReference type="NCBI Taxonomy" id="1168546"/>
    <lineage>
        <taxon>Eukaryota</taxon>
        <taxon>Fungi</taxon>
        <taxon>Dikarya</taxon>
        <taxon>Ascomycota</taxon>
        <taxon>Pezizomycotina</taxon>
        <taxon>Dothideomycetes</taxon>
        <taxon>Dothideomycetidae</taxon>
        <taxon>Myriangiales</taxon>
        <taxon>Myriangiaceae</taxon>
        <taxon>Myriangium</taxon>
    </lineage>
</organism>
<accession>A0A9P4J144</accession>
<dbReference type="Gene3D" id="2.115.10.20">
    <property type="entry name" value="Glycosyl hydrolase domain, family 43"/>
    <property type="match status" value="1"/>
</dbReference>
<comment type="similarity">
    <text evidence="1 4">Belongs to the glycosyl hydrolase 43 family.</text>
</comment>
<dbReference type="OrthoDB" id="9970295at2759"/>
<dbReference type="GO" id="GO:0005975">
    <property type="term" value="P:carbohydrate metabolic process"/>
    <property type="evidence" value="ECO:0007669"/>
    <property type="project" value="InterPro"/>
</dbReference>
<dbReference type="PANTHER" id="PTHR22925:SF3">
    <property type="entry name" value="GLYCOSYL HYDROLASE FAMILY PROTEIN 43"/>
    <property type="match status" value="1"/>
</dbReference>
<protein>
    <submittedName>
        <fullName evidence="5">Glycoside hydrolase family 43 protein</fullName>
    </submittedName>
</protein>
<evidence type="ECO:0000313" key="5">
    <source>
        <dbReference type="EMBL" id="KAF2151532.1"/>
    </source>
</evidence>
<dbReference type="InterPro" id="IPR006710">
    <property type="entry name" value="Glyco_hydro_43"/>
</dbReference>
<dbReference type="PANTHER" id="PTHR22925">
    <property type="entry name" value="GLYCOSYL HYDROLASE 43 FAMILY MEMBER"/>
    <property type="match status" value="1"/>
</dbReference>
<dbReference type="InterPro" id="IPR023296">
    <property type="entry name" value="Glyco_hydro_beta-prop_sf"/>
</dbReference>
<sequence length="504" mass="53877">FSNNRRFLFDTDGNQIDAYGSKINFFAGKYYLYGNSFSQTGNPIGIASFSSPYGIKSYSSNDLVNWKYEGYLYDPAVSNPCNNIGGCGRPHILYNSAKKQYIFWANAGSSGYIIATSSSPSGPFTFAPTTAQLDPRYAALQPADFAVETVNNVGYIVFSALNFAYPNAGSIWPPIQQTLHISKLTSDLDNTTLTSYNVTSSAFDLIDQETESPDIFVRNGIFYVVASNTCGFCNGSIALVYRSKSIQGPWTRQIIAGDGCNSQVEGVLPLGSEYVWHGTSVPGGPRVGFSGHIFQPLKFNADGSVQDLNCASTASFSVSVPSGNSPTPSGAATHAADASPPLAAYTAVCDSDQWNLFQTWQSSKAGTLKSVAVNIAASVQTIPLTLTVFKYSNIAALEAPNYKWTELGSATYTPSNLTHVFQTATVNLSATVSVGDRLGIEVSGADYVPYCHLEYDLGSSSYGSSASNTVLLQQGGGQNSWRGLDGKTSIVYPRAGKGIKFYAT</sequence>
<dbReference type="Pfam" id="PF04616">
    <property type="entry name" value="Glyco_hydro_43"/>
    <property type="match status" value="1"/>
</dbReference>
<evidence type="ECO:0000256" key="4">
    <source>
        <dbReference type="RuleBase" id="RU361187"/>
    </source>
</evidence>
<keyword evidence="2 4" id="KW-0378">Hydrolase</keyword>
<gene>
    <name evidence="5" type="ORF">K461DRAFT_201531</name>
</gene>
<dbReference type="Proteomes" id="UP000799439">
    <property type="component" value="Unassembled WGS sequence"/>
</dbReference>
<dbReference type="GO" id="GO:0004553">
    <property type="term" value="F:hydrolase activity, hydrolyzing O-glycosyl compounds"/>
    <property type="evidence" value="ECO:0007669"/>
    <property type="project" value="InterPro"/>
</dbReference>
<dbReference type="AlphaFoldDB" id="A0A9P4J144"/>